<evidence type="ECO:0000259" key="2">
    <source>
        <dbReference type="Pfam" id="PF02517"/>
    </source>
</evidence>
<feature type="domain" description="CAAX prenyl protease 2/Lysostaphin resistance protein A-like" evidence="2">
    <location>
        <begin position="116"/>
        <end position="205"/>
    </location>
</feature>
<organism evidence="3 4">
    <name type="scientific">Candidatus Pantoea floridensis</name>
    <dbReference type="NCBI Taxonomy" id="1938870"/>
    <lineage>
        <taxon>Bacteria</taxon>
        <taxon>Pseudomonadati</taxon>
        <taxon>Pseudomonadota</taxon>
        <taxon>Gammaproteobacteria</taxon>
        <taxon>Enterobacterales</taxon>
        <taxon>Erwiniaceae</taxon>
        <taxon>Pantoea</taxon>
    </lineage>
</organism>
<accession>A0A286BTE8</accession>
<keyword evidence="4" id="KW-1185">Reference proteome</keyword>
<keyword evidence="1" id="KW-1133">Transmembrane helix</keyword>
<dbReference type="GO" id="GO:0004175">
    <property type="term" value="F:endopeptidase activity"/>
    <property type="evidence" value="ECO:0007669"/>
    <property type="project" value="UniProtKB-ARBA"/>
</dbReference>
<feature type="transmembrane region" description="Helical" evidence="1">
    <location>
        <begin position="41"/>
        <end position="59"/>
    </location>
</feature>
<sequence length="216" mass="24439">METNTKKEGLLNVSLFLLMFLLTAVPLLFPNRRELIASELFLPYGFIVEFFVIVPVYLFKFQKKEGFGVGNFTLMQFVIFFSLILIIQFVIPKVLFNTGEVVVSHQQISLPLYTLILTQISYILMVPVYEEIAIRGGLFGALTVFSNSKIFSALVTSLIFSLLHTQYSGFKPFFLLYLISLTLVAARVLSKGLLLPVLLHVFMNGIVVNGHYLFGH</sequence>
<dbReference type="AlphaFoldDB" id="A0A286BTE8"/>
<reference evidence="4" key="1">
    <citation type="submission" date="2017-09" db="EMBL/GenBank/DDBJ databases">
        <authorList>
            <person name="Varghese N."/>
            <person name="Submissions S."/>
        </authorList>
    </citation>
    <scope>NUCLEOTIDE SEQUENCE [LARGE SCALE GENOMIC DNA]</scope>
    <source>
        <strain evidence="4">JKS000234</strain>
    </source>
</reference>
<feature type="transmembrane region" description="Helical" evidence="1">
    <location>
        <begin position="193"/>
        <end position="214"/>
    </location>
</feature>
<gene>
    <name evidence="3" type="ORF">SAMN06273570_1767</name>
</gene>
<dbReference type="OrthoDB" id="158986at2"/>
<feature type="transmembrane region" description="Helical" evidence="1">
    <location>
        <begin position="169"/>
        <end position="186"/>
    </location>
</feature>
<protein>
    <recommendedName>
        <fullName evidence="2">CAAX prenyl protease 2/Lysostaphin resistance protein A-like domain-containing protein</fullName>
    </recommendedName>
</protein>
<feature type="transmembrane region" description="Helical" evidence="1">
    <location>
        <begin position="141"/>
        <end position="163"/>
    </location>
</feature>
<dbReference type="RefSeq" id="WP_097095467.1">
    <property type="nucleotide sequence ID" value="NZ_OCMY01000001.1"/>
</dbReference>
<name>A0A286BTE8_9GAMM</name>
<evidence type="ECO:0000313" key="4">
    <source>
        <dbReference type="Proteomes" id="UP000219271"/>
    </source>
</evidence>
<evidence type="ECO:0000313" key="3">
    <source>
        <dbReference type="EMBL" id="SOD37414.1"/>
    </source>
</evidence>
<dbReference type="Proteomes" id="UP000219271">
    <property type="component" value="Unassembled WGS sequence"/>
</dbReference>
<dbReference type="GO" id="GO:0080120">
    <property type="term" value="P:CAAX-box protein maturation"/>
    <property type="evidence" value="ECO:0007669"/>
    <property type="project" value="UniProtKB-ARBA"/>
</dbReference>
<keyword evidence="1" id="KW-0812">Transmembrane</keyword>
<dbReference type="Pfam" id="PF02517">
    <property type="entry name" value="Rce1-like"/>
    <property type="match status" value="1"/>
</dbReference>
<feature type="transmembrane region" description="Helical" evidence="1">
    <location>
        <begin position="111"/>
        <end position="129"/>
    </location>
</feature>
<feature type="transmembrane region" description="Helical" evidence="1">
    <location>
        <begin position="71"/>
        <end position="91"/>
    </location>
</feature>
<dbReference type="EMBL" id="OCMY01000001">
    <property type="protein sequence ID" value="SOD37414.1"/>
    <property type="molecule type" value="Genomic_DNA"/>
</dbReference>
<dbReference type="InterPro" id="IPR003675">
    <property type="entry name" value="Rce1/LyrA-like_dom"/>
</dbReference>
<evidence type="ECO:0000256" key="1">
    <source>
        <dbReference type="SAM" id="Phobius"/>
    </source>
</evidence>
<keyword evidence="1" id="KW-0472">Membrane</keyword>
<proteinExistence type="predicted"/>
<feature type="transmembrane region" description="Helical" evidence="1">
    <location>
        <begin position="9"/>
        <end position="29"/>
    </location>
</feature>